<sequence length="873" mass="97064">MTRTSQAGSAYFACGRWEREELRENRRHEWIQELKTSPQFERLDPYSKAVVTALLKQRGPGSTKKELNRYMAAAGQSINRALGREVATTTGPDLETSGEDAIRAGVNGAVLEILQYRAMDHRRSDIDNAFDSSLKWAYQTPLDQRWTDLPAWLARGEGVYLIAGNEASGKSTMMKYILTNDVTLACLREWAGSEALVMASFFLWRNGTRLEKSEEGLLRSLLYSVLDQQPHLTPSVFPKEFAALYSSASLGGDISSPGLGAWSVGDLRAAFRRLVNQTQMPLKLFFLVDGIDEYQREDGEEGFTRIIEFFMQDIAASASAKAIISSRPLDEFEKLGIEPQLTLHELNRGDIDTYVRKALEDDEAFQAAREANSQQAGSIVDYILETSNGVFLWAVLSVRTVTTKLAEGKTLDEISEELRTLLNPGLTELYQRMWLGITDTIKSRASQALLVMLAEPDIMRSKSESDEGSARLLDLALALGNPKETINLRITPWATAEHQVQARCDQVAKDFTTAWPGFIATNNLPDKKSSWNPAFRIHYCHRSVPEFLRQESQAILLDAKEEGYDFCPHIALLKSVVHQLKILPSPLPANPLKPLWAFATKALLAASLVDATNSAASDAYPALLRELDRTMQHHHVSLQKGSDGRFLETRLQDPQGVVGLDDGGRDARRIADMHWSNFHFDPSCSHERRWNDSFLSLAIQFGLRTYVERELGGGGGRVLKAKKGRPLLDYALRPSPMAPHDLVTPEIVTLLLDAGADPNERFGRRTCWEGALLWQYEVFVEGSGRASVAAAGGTTDDARRVAEARAEICRLLIERGADVKASIVTSRGRKVSARRAVDEAFRAWTTEKTFTELICLFPAVGLGAGSDPLYHTS</sequence>
<accession>A0A1J7J5G6</accession>
<dbReference type="InParanoid" id="A0A1J7J5G6"/>
<evidence type="ECO:0000259" key="2">
    <source>
        <dbReference type="Pfam" id="PF24883"/>
    </source>
</evidence>
<dbReference type="InterPro" id="IPR056884">
    <property type="entry name" value="NPHP3-like_N"/>
</dbReference>
<dbReference type="InterPro" id="IPR036770">
    <property type="entry name" value="Ankyrin_rpt-contain_sf"/>
</dbReference>
<feature type="domain" description="DUF7791" evidence="3">
    <location>
        <begin position="442"/>
        <end position="585"/>
    </location>
</feature>
<evidence type="ECO:0000256" key="1">
    <source>
        <dbReference type="ARBA" id="ARBA00022737"/>
    </source>
</evidence>
<feature type="domain" description="Nephrocystin 3-like N-terminal" evidence="2">
    <location>
        <begin position="135"/>
        <end position="327"/>
    </location>
</feature>
<evidence type="ECO:0000313" key="4">
    <source>
        <dbReference type="EMBL" id="OIW22738.1"/>
    </source>
</evidence>
<gene>
    <name evidence="4" type="ORF">CONLIGDRAFT_147820</name>
</gene>
<evidence type="ECO:0000259" key="3">
    <source>
        <dbReference type="Pfam" id="PF25053"/>
    </source>
</evidence>
<dbReference type="PANTHER" id="PTHR10039">
    <property type="entry name" value="AMELOGENIN"/>
    <property type="match status" value="1"/>
</dbReference>
<reference evidence="4 5" key="1">
    <citation type="submission" date="2016-10" db="EMBL/GenBank/DDBJ databases">
        <title>Draft genome sequence of Coniochaeta ligniaria NRRL30616, a lignocellulolytic fungus for bioabatement of inhibitors in plant biomass hydrolysates.</title>
        <authorList>
            <consortium name="DOE Joint Genome Institute"/>
            <person name="Jimenez D.J."/>
            <person name="Hector R.E."/>
            <person name="Riley R."/>
            <person name="Sun H."/>
            <person name="Grigoriev I.V."/>
            <person name="Van Elsas J.D."/>
            <person name="Nichols N.N."/>
        </authorList>
    </citation>
    <scope>NUCLEOTIDE SEQUENCE [LARGE SCALE GENOMIC DNA]</scope>
    <source>
        <strain evidence="4 5">NRRL 30616</strain>
    </source>
</reference>
<dbReference type="InterPro" id="IPR056693">
    <property type="entry name" value="DUF7791"/>
</dbReference>
<dbReference type="AlphaFoldDB" id="A0A1J7J5G6"/>
<name>A0A1J7J5G6_9PEZI</name>
<dbReference type="Pfam" id="PF25053">
    <property type="entry name" value="DUF7791"/>
    <property type="match status" value="1"/>
</dbReference>
<proteinExistence type="predicted"/>
<dbReference type="OrthoDB" id="443402at2759"/>
<dbReference type="Pfam" id="PF24883">
    <property type="entry name" value="NPHP3_N"/>
    <property type="match status" value="1"/>
</dbReference>
<keyword evidence="5" id="KW-1185">Reference proteome</keyword>
<protein>
    <recommendedName>
        <fullName evidence="6">NACHT domain-containing protein</fullName>
    </recommendedName>
</protein>
<keyword evidence="1" id="KW-0677">Repeat</keyword>
<dbReference type="Proteomes" id="UP000182658">
    <property type="component" value="Unassembled WGS sequence"/>
</dbReference>
<dbReference type="EMBL" id="KV875110">
    <property type="protein sequence ID" value="OIW22738.1"/>
    <property type="molecule type" value="Genomic_DNA"/>
</dbReference>
<organism evidence="4 5">
    <name type="scientific">Coniochaeta ligniaria NRRL 30616</name>
    <dbReference type="NCBI Taxonomy" id="1408157"/>
    <lineage>
        <taxon>Eukaryota</taxon>
        <taxon>Fungi</taxon>
        <taxon>Dikarya</taxon>
        <taxon>Ascomycota</taxon>
        <taxon>Pezizomycotina</taxon>
        <taxon>Sordariomycetes</taxon>
        <taxon>Sordariomycetidae</taxon>
        <taxon>Coniochaetales</taxon>
        <taxon>Coniochaetaceae</taxon>
        <taxon>Coniochaeta</taxon>
    </lineage>
</organism>
<evidence type="ECO:0000313" key="5">
    <source>
        <dbReference type="Proteomes" id="UP000182658"/>
    </source>
</evidence>
<evidence type="ECO:0008006" key="6">
    <source>
        <dbReference type="Google" id="ProtNLM"/>
    </source>
</evidence>
<dbReference type="Gene3D" id="1.25.40.20">
    <property type="entry name" value="Ankyrin repeat-containing domain"/>
    <property type="match status" value="1"/>
</dbReference>
<dbReference type="PANTHER" id="PTHR10039:SF5">
    <property type="entry name" value="NACHT DOMAIN-CONTAINING PROTEIN"/>
    <property type="match status" value="1"/>
</dbReference>